<protein>
    <recommendedName>
        <fullName evidence="3">Protein HRI1</fullName>
    </recommendedName>
</protein>
<sequence>MSKLVATRISLQFPPSPPTEPTDTLVLTFRSHYIDLRVLRSSLSSSPSQIAVDMGFAGTVSHNAPNHSKWEHVVDSNGSDEIDEGIFTLLPNGDEVEGGTTYNPDTGREEEYKEVWRQIPVEKGAPAYFLESVDTAKTAGTKIFVGRIGLYFQAMGQTGSGGRGYSAKRWQLESGKWRLVYEIGGIDLPRPHDIGEVQEGDYLRVGVVSYLVREAYTI</sequence>
<dbReference type="Gene3D" id="2.40.128.320">
    <property type="entry name" value="Protein HRI1, N-terminal domain"/>
    <property type="match status" value="1"/>
</dbReference>
<name>A0A5C3N8W6_9AGAM</name>
<evidence type="ECO:0000313" key="1">
    <source>
        <dbReference type="EMBL" id="TFK52876.1"/>
    </source>
</evidence>
<evidence type="ECO:0008006" key="3">
    <source>
        <dbReference type="Google" id="ProtNLM"/>
    </source>
</evidence>
<dbReference type="OrthoDB" id="4045395at2759"/>
<dbReference type="AlphaFoldDB" id="A0A5C3N8W6"/>
<gene>
    <name evidence="1" type="ORF">OE88DRAFT_1733865</name>
</gene>
<dbReference type="EMBL" id="ML213508">
    <property type="protein sequence ID" value="TFK52876.1"/>
    <property type="molecule type" value="Genomic_DNA"/>
</dbReference>
<dbReference type="InterPro" id="IPR043047">
    <property type="entry name" value="Hri1_N_sf"/>
</dbReference>
<keyword evidence="2" id="KW-1185">Reference proteome</keyword>
<dbReference type="Proteomes" id="UP000305948">
    <property type="component" value="Unassembled WGS sequence"/>
</dbReference>
<dbReference type="Pfam" id="PF16815">
    <property type="entry name" value="HRI1"/>
    <property type="match status" value="1"/>
</dbReference>
<dbReference type="InterPro" id="IPR031818">
    <property type="entry name" value="Hri1"/>
</dbReference>
<reference evidence="1 2" key="1">
    <citation type="journal article" date="2019" name="Nat. Ecol. Evol.">
        <title>Megaphylogeny resolves global patterns of mushroom evolution.</title>
        <authorList>
            <person name="Varga T."/>
            <person name="Krizsan K."/>
            <person name="Foldi C."/>
            <person name="Dima B."/>
            <person name="Sanchez-Garcia M."/>
            <person name="Sanchez-Ramirez S."/>
            <person name="Szollosi G.J."/>
            <person name="Szarkandi J.G."/>
            <person name="Papp V."/>
            <person name="Albert L."/>
            <person name="Andreopoulos W."/>
            <person name="Angelini C."/>
            <person name="Antonin V."/>
            <person name="Barry K.W."/>
            <person name="Bougher N.L."/>
            <person name="Buchanan P."/>
            <person name="Buyck B."/>
            <person name="Bense V."/>
            <person name="Catcheside P."/>
            <person name="Chovatia M."/>
            <person name="Cooper J."/>
            <person name="Damon W."/>
            <person name="Desjardin D."/>
            <person name="Finy P."/>
            <person name="Geml J."/>
            <person name="Haridas S."/>
            <person name="Hughes K."/>
            <person name="Justo A."/>
            <person name="Karasinski D."/>
            <person name="Kautmanova I."/>
            <person name="Kiss B."/>
            <person name="Kocsube S."/>
            <person name="Kotiranta H."/>
            <person name="LaButti K.M."/>
            <person name="Lechner B.E."/>
            <person name="Liimatainen K."/>
            <person name="Lipzen A."/>
            <person name="Lukacs Z."/>
            <person name="Mihaltcheva S."/>
            <person name="Morgado L.N."/>
            <person name="Niskanen T."/>
            <person name="Noordeloos M.E."/>
            <person name="Ohm R.A."/>
            <person name="Ortiz-Santana B."/>
            <person name="Ovrebo C."/>
            <person name="Racz N."/>
            <person name="Riley R."/>
            <person name="Savchenko A."/>
            <person name="Shiryaev A."/>
            <person name="Soop K."/>
            <person name="Spirin V."/>
            <person name="Szebenyi C."/>
            <person name="Tomsovsky M."/>
            <person name="Tulloss R.E."/>
            <person name="Uehling J."/>
            <person name="Grigoriev I.V."/>
            <person name="Vagvolgyi C."/>
            <person name="Papp T."/>
            <person name="Martin F.M."/>
            <person name="Miettinen O."/>
            <person name="Hibbett D.S."/>
            <person name="Nagy L.G."/>
        </authorList>
    </citation>
    <scope>NUCLEOTIDE SEQUENCE [LARGE SCALE GENOMIC DNA]</scope>
    <source>
        <strain evidence="1 2">OMC1185</strain>
    </source>
</reference>
<organism evidence="1 2">
    <name type="scientific">Heliocybe sulcata</name>
    <dbReference type="NCBI Taxonomy" id="5364"/>
    <lineage>
        <taxon>Eukaryota</taxon>
        <taxon>Fungi</taxon>
        <taxon>Dikarya</taxon>
        <taxon>Basidiomycota</taxon>
        <taxon>Agaricomycotina</taxon>
        <taxon>Agaricomycetes</taxon>
        <taxon>Gloeophyllales</taxon>
        <taxon>Gloeophyllaceae</taxon>
        <taxon>Heliocybe</taxon>
    </lineage>
</organism>
<proteinExistence type="predicted"/>
<evidence type="ECO:0000313" key="2">
    <source>
        <dbReference type="Proteomes" id="UP000305948"/>
    </source>
</evidence>
<accession>A0A5C3N8W6</accession>
<dbReference type="STRING" id="5364.A0A5C3N8W6"/>